<organism evidence="3 4">
    <name type="scientific">Schaalia meyeri</name>
    <dbReference type="NCBI Taxonomy" id="52773"/>
    <lineage>
        <taxon>Bacteria</taxon>
        <taxon>Bacillati</taxon>
        <taxon>Actinomycetota</taxon>
        <taxon>Actinomycetes</taxon>
        <taxon>Actinomycetales</taxon>
        <taxon>Actinomycetaceae</taxon>
        <taxon>Schaalia</taxon>
    </lineage>
</organism>
<keyword evidence="2" id="KW-1133">Transmembrane helix</keyword>
<protein>
    <recommendedName>
        <fullName evidence="5">Transmembrane protein</fullName>
    </recommendedName>
</protein>
<reference evidence="3 4" key="1">
    <citation type="submission" date="2020-12" db="EMBL/GenBank/DDBJ databases">
        <title>FDA dAtabase for Regulatory Grade micrObial Sequences (FDA-ARGOS): Supporting development and validation of Infectious Disease Dx tests.</title>
        <authorList>
            <person name="Sproer C."/>
            <person name="Gronow S."/>
            <person name="Severitt S."/>
            <person name="Schroder I."/>
            <person name="Tallon L."/>
            <person name="Sadzewicz L."/>
            <person name="Zhao X."/>
            <person name="Boylan J."/>
            <person name="Ott S."/>
            <person name="Bowen H."/>
            <person name="Vavikolanu K."/>
            <person name="Mehta A."/>
            <person name="Aluvathingal J."/>
            <person name="Nadendla S."/>
            <person name="Lowell S."/>
            <person name="Myers T."/>
            <person name="Yan Y."/>
            <person name="Sichtig H."/>
        </authorList>
    </citation>
    <scope>NUCLEOTIDE SEQUENCE [LARGE SCALE GENOMIC DNA]</scope>
    <source>
        <strain evidence="3 4">FDAARGOS_985</strain>
    </source>
</reference>
<dbReference type="EMBL" id="CP066065">
    <property type="protein sequence ID" value="QQC44691.1"/>
    <property type="molecule type" value="Genomic_DNA"/>
</dbReference>
<dbReference type="AlphaFoldDB" id="A0AAP9Y9K6"/>
<feature type="region of interest" description="Disordered" evidence="1">
    <location>
        <begin position="246"/>
        <end position="290"/>
    </location>
</feature>
<keyword evidence="2" id="KW-0472">Membrane</keyword>
<feature type="transmembrane region" description="Helical" evidence="2">
    <location>
        <begin position="190"/>
        <end position="210"/>
    </location>
</feature>
<gene>
    <name evidence="3" type="ORF">I6H42_02310</name>
</gene>
<feature type="compositionally biased region" description="Basic and acidic residues" evidence="1">
    <location>
        <begin position="347"/>
        <end position="374"/>
    </location>
</feature>
<sequence>MGVVSLVCVLVGLLGVTVLRPPTQQVSSVESATDLIMTRGNVLSIVKDDVTVTATSKSGAAVTLGIGTTQDVKGWIGDAAYTEVIGVESDRKKLKAESHEAVSSGNTTPTGPSQSGVQSGAQPLKEPTSADLVSQLASSDMWFKKASGEGTVSLDLENVSAGKSALAVSAAGAGDLTLTLTWKVEQTNTLAIIAFLAACVFALIALALFLTRWQLLRLRRIRAARIEERRKADSLETASINSAAVAERVAADRGSSPAPDTDGAAERENMSGPSGAQHKTEQSDEWAAAGLAASPEDVVPLEPSIEDTAIRDVPPASYQDRREAAERLATPDPGTEAVGQDAYVPDPLRDTVKRRGHHDPERAIDPDVAERGQDDYVPDPLTDTLKRRGRHGLEQGPIDQDPPERATTDTGVIDLSGIRGGRTLPSRRALREARNNGEHIVVVDGQEFNTGLIPVTRPQNSEQTPAPTSAPDDDASATGGWTSIMSGWLTEGEEDRR</sequence>
<dbReference type="RefSeq" id="WP_074632718.1">
    <property type="nucleotide sequence ID" value="NZ_CP066065.1"/>
</dbReference>
<feature type="region of interest" description="Disordered" evidence="1">
    <location>
        <begin position="302"/>
        <end position="410"/>
    </location>
</feature>
<evidence type="ECO:0008006" key="5">
    <source>
        <dbReference type="Google" id="ProtNLM"/>
    </source>
</evidence>
<name>A0AAP9Y9K6_9ACTO</name>
<evidence type="ECO:0000256" key="1">
    <source>
        <dbReference type="SAM" id="MobiDB-lite"/>
    </source>
</evidence>
<evidence type="ECO:0000313" key="3">
    <source>
        <dbReference type="EMBL" id="QQC44691.1"/>
    </source>
</evidence>
<dbReference type="Proteomes" id="UP000595220">
    <property type="component" value="Chromosome"/>
</dbReference>
<feature type="region of interest" description="Disordered" evidence="1">
    <location>
        <begin position="96"/>
        <end position="125"/>
    </location>
</feature>
<evidence type="ECO:0000313" key="4">
    <source>
        <dbReference type="Proteomes" id="UP000595220"/>
    </source>
</evidence>
<keyword evidence="4" id="KW-1185">Reference proteome</keyword>
<keyword evidence="2" id="KW-0812">Transmembrane</keyword>
<evidence type="ECO:0000256" key="2">
    <source>
        <dbReference type="SAM" id="Phobius"/>
    </source>
</evidence>
<proteinExistence type="predicted"/>
<feature type="region of interest" description="Disordered" evidence="1">
    <location>
        <begin position="455"/>
        <end position="497"/>
    </location>
</feature>
<feature type="compositionally biased region" description="Polar residues" evidence="1">
    <location>
        <begin position="101"/>
        <end position="121"/>
    </location>
</feature>
<accession>A0AAP9Y9K6</accession>